<name>A0ABR7Z783_9PSED</name>
<dbReference type="Proteomes" id="UP000805841">
    <property type="component" value="Unassembled WGS sequence"/>
</dbReference>
<dbReference type="InterPro" id="IPR012912">
    <property type="entry name" value="Plasmid_pRiA4b_Orf3-like"/>
</dbReference>
<accession>A0ABR7Z783</accession>
<evidence type="ECO:0000313" key="2">
    <source>
        <dbReference type="EMBL" id="MBD1601406.1"/>
    </source>
</evidence>
<dbReference type="EMBL" id="JAAOCA010000034">
    <property type="protein sequence ID" value="MBD1601406.1"/>
    <property type="molecule type" value="Genomic_DNA"/>
</dbReference>
<proteinExistence type="predicted"/>
<dbReference type="SUPFAM" id="SSF159941">
    <property type="entry name" value="MM3350-like"/>
    <property type="match status" value="1"/>
</dbReference>
<keyword evidence="3" id="KW-1185">Reference proteome</keyword>
<evidence type="ECO:0000259" key="1">
    <source>
        <dbReference type="Pfam" id="PF07929"/>
    </source>
</evidence>
<dbReference type="Pfam" id="PF07929">
    <property type="entry name" value="PRiA4_ORF3"/>
    <property type="match status" value="1"/>
</dbReference>
<dbReference type="PANTHER" id="PTHR41878">
    <property type="entry name" value="LEXA REPRESSOR-RELATED"/>
    <property type="match status" value="1"/>
</dbReference>
<dbReference type="PANTHER" id="PTHR41878:SF1">
    <property type="entry name" value="TNPR PROTEIN"/>
    <property type="match status" value="1"/>
</dbReference>
<reference evidence="2 3" key="1">
    <citation type="journal article" date="2020" name="Insects">
        <title>Bacteria Belonging to Pseudomonas typographi sp. nov. from the Bark Beetle Ips typographus Have Genomic Potential to Aid in the Host Ecology.</title>
        <authorList>
            <person name="Peral-Aranega E."/>
            <person name="Saati-Santamaria Z."/>
            <person name="Kolarik M."/>
            <person name="Rivas R."/>
            <person name="Garcia-Fraile P."/>
        </authorList>
    </citation>
    <scope>NUCLEOTIDE SEQUENCE [LARGE SCALE GENOMIC DNA]</scope>
    <source>
        <strain evidence="2 3">CA3A</strain>
    </source>
</reference>
<evidence type="ECO:0000313" key="3">
    <source>
        <dbReference type="Proteomes" id="UP000805841"/>
    </source>
</evidence>
<comment type="caution">
    <text evidence="2">The sequence shown here is derived from an EMBL/GenBank/DDBJ whole genome shotgun (WGS) entry which is preliminary data.</text>
</comment>
<dbReference type="RefSeq" id="WP_190424652.1">
    <property type="nucleotide sequence ID" value="NZ_JAAOCA010000034.1"/>
</dbReference>
<dbReference type="Gene3D" id="3.10.290.30">
    <property type="entry name" value="MM3350-like"/>
    <property type="match status" value="1"/>
</dbReference>
<protein>
    <submittedName>
        <fullName evidence="2">Plasmid pRiA4b ORF-3 family protein</fullName>
    </submittedName>
</protein>
<feature type="domain" description="Plasmid pRiA4b Orf3-like" evidence="1">
    <location>
        <begin position="8"/>
        <end position="177"/>
    </location>
</feature>
<organism evidence="2 3">
    <name type="scientific">Pseudomonas typographi</name>
    <dbReference type="NCBI Taxonomy" id="2715964"/>
    <lineage>
        <taxon>Bacteria</taxon>
        <taxon>Pseudomonadati</taxon>
        <taxon>Pseudomonadota</taxon>
        <taxon>Gammaproteobacteria</taxon>
        <taxon>Pseudomonadales</taxon>
        <taxon>Pseudomonadaceae</taxon>
        <taxon>Pseudomonas</taxon>
    </lineage>
</organism>
<gene>
    <name evidence="2" type="ORF">HAQ05_22275</name>
</gene>
<sequence length="192" mass="21822">MAQQPLSYTLLIQLEPLVINPPIWRRLWVSGDITLRKLHHYIQAAMGWESRHLHEFSNGVRRYLPPEAEMDMAADVVDDRKARLRVVAKQGERLRYLYDFGDSWQHVIAVEAVEPCEQGGNWCHLLDGARACPPEDAGGADGYLQMLHTLAQPPCEARDELLAWLRGGYDAEAFDCRAANAAVQRVQNNFWG</sequence>
<dbReference type="InterPro" id="IPR024047">
    <property type="entry name" value="MM3350-like_sf"/>
</dbReference>